<accession>A0ABT1VYJ2</accession>
<dbReference type="Proteomes" id="UP001524547">
    <property type="component" value="Unassembled WGS sequence"/>
</dbReference>
<name>A0ABT1VYJ2_9PROT</name>
<reference evidence="1 2" key="1">
    <citation type="submission" date="2022-06" db="EMBL/GenBank/DDBJ databases">
        <title>Rhizosaccharibacter gen. nov. sp. nov. KSS12, endophytic bacteria isolated from sugarcane.</title>
        <authorList>
            <person name="Pitiwittayakul N."/>
        </authorList>
    </citation>
    <scope>NUCLEOTIDE SEQUENCE [LARGE SCALE GENOMIC DNA]</scope>
    <source>
        <strain evidence="1 2">KSS12</strain>
    </source>
</reference>
<keyword evidence="2" id="KW-1185">Reference proteome</keyword>
<dbReference type="InterPro" id="IPR052517">
    <property type="entry name" value="GlcG_carb_metab_protein"/>
</dbReference>
<gene>
    <name evidence="1" type="ORF">NFI88_11260</name>
</gene>
<sequence>MRDRPTLELADARIMMAAAREEAGRRRLEVSIAVVDEAGVPILLERLDGARLHTPEAAILKARTAAITRGDTAELEQLARDNPGTLLFPGRLPLTGGMPIAAKGAVVGGIGSSGASPEGDRAVCHAGLDALKQISRLLELGPDAAARPEGSAPGAAS</sequence>
<dbReference type="Gene3D" id="3.30.450.150">
    <property type="entry name" value="Haem-degrading domain"/>
    <property type="match status" value="1"/>
</dbReference>
<dbReference type="InterPro" id="IPR038084">
    <property type="entry name" value="PduO/GlcC-like_sf"/>
</dbReference>
<dbReference type="RefSeq" id="WP_422920154.1">
    <property type="nucleotide sequence ID" value="NZ_JAMZEJ010000006.1"/>
</dbReference>
<organism evidence="1 2">
    <name type="scientific">Rhizosaccharibacter radicis</name>
    <dbReference type="NCBI Taxonomy" id="2782605"/>
    <lineage>
        <taxon>Bacteria</taxon>
        <taxon>Pseudomonadati</taxon>
        <taxon>Pseudomonadota</taxon>
        <taxon>Alphaproteobacteria</taxon>
        <taxon>Acetobacterales</taxon>
        <taxon>Acetobacteraceae</taxon>
        <taxon>Rhizosaccharibacter</taxon>
    </lineage>
</organism>
<evidence type="ECO:0000313" key="1">
    <source>
        <dbReference type="EMBL" id="MCQ8241414.1"/>
    </source>
</evidence>
<dbReference type="PANTHER" id="PTHR34309">
    <property type="entry name" value="SLR1406 PROTEIN"/>
    <property type="match status" value="1"/>
</dbReference>
<protein>
    <submittedName>
        <fullName evidence="1">Heme-binding protein</fullName>
    </submittedName>
</protein>
<proteinExistence type="predicted"/>
<dbReference type="Pfam" id="PF03928">
    <property type="entry name" value="HbpS-like"/>
    <property type="match status" value="1"/>
</dbReference>
<dbReference type="PANTHER" id="PTHR34309:SF1">
    <property type="entry name" value="PROTEIN GLCG"/>
    <property type="match status" value="1"/>
</dbReference>
<dbReference type="EMBL" id="JAMZEJ010000006">
    <property type="protein sequence ID" value="MCQ8241414.1"/>
    <property type="molecule type" value="Genomic_DNA"/>
</dbReference>
<dbReference type="SUPFAM" id="SSF143744">
    <property type="entry name" value="GlcG-like"/>
    <property type="match status" value="1"/>
</dbReference>
<evidence type="ECO:0000313" key="2">
    <source>
        <dbReference type="Proteomes" id="UP001524547"/>
    </source>
</evidence>
<comment type="caution">
    <text evidence="1">The sequence shown here is derived from an EMBL/GenBank/DDBJ whole genome shotgun (WGS) entry which is preliminary data.</text>
</comment>
<dbReference type="InterPro" id="IPR005624">
    <property type="entry name" value="PduO/GlcC-like"/>
</dbReference>